<evidence type="ECO:0000313" key="9">
    <source>
        <dbReference type="EMBL" id="KKM95668.1"/>
    </source>
</evidence>
<comment type="caution">
    <text evidence="9">The sequence shown here is derived from an EMBL/GenBank/DDBJ whole genome shotgun (WGS) entry which is preliminary data.</text>
</comment>
<organism evidence="9">
    <name type="scientific">marine sediment metagenome</name>
    <dbReference type="NCBI Taxonomy" id="412755"/>
    <lineage>
        <taxon>unclassified sequences</taxon>
        <taxon>metagenomes</taxon>
        <taxon>ecological metagenomes</taxon>
    </lineage>
</organism>
<evidence type="ECO:0000256" key="5">
    <source>
        <dbReference type="ARBA" id="ARBA00022556"/>
    </source>
</evidence>
<gene>
    <name evidence="9" type="ORF">LCGC14_1185880</name>
</gene>
<dbReference type="PANTHER" id="PTHR30272:SF1">
    <property type="entry name" value="3-HYDROXYACYL-[ACYL-CARRIER-PROTEIN] DEHYDRATASE"/>
    <property type="match status" value="1"/>
</dbReference>
<dbReference type="NCBIfam" id="NF000582">
    <property type="entry name" value="PRK00006.1"/>
    <property type="match status" value="1"/>
</dbReference>
<dbReference type="Pfam" id="PF07977">
    <property type="entry name" value="FabA"/>
    <property type="match status" value="1"/>
</dbReference>
<evidence type="ECO:0000256" key="8">
    <source>
        <dbReference type="ARBA" id="ARBA00025049"/>
    </source>
</evidence>
<dbReference type="CDD" id="cd01288">
    <property type="entry name" value="FabZ"/>
    <property type="match status" value="1"/>
</dbReference>
<dbReference type="FunFam" id="3.10.129.10:FF:000001">
    <property type="entry name" value="3-hydroxyacyl-[acyl-carrier-protein] dehydratase FabZ"/>
    <property type="match status" value="1"/>
</dbReference>
<dbReference type="GO" id="GO:0009245">
    <property type="term" value="P:lipid A biosynthetic process"/>
    <property type="evidence" value="ECO:0007669"/>
    <property type="project" value="UniProtKB-KW"/>
</dbReference>
<dbReference type="GO" id="GO:0016020">
    <property type="term" value="C:membrane"/>
    <property type="evidence" value="ECO:0007669"/>
    <property type="project" value="GOC"/>
</dbReference>
<dbReference type="InterPro" id="IPR013114">
    <property type="entry name" value="FabA_FabZ"/>
</dbReference>
<dbReference type="AlphaFoldDB" id="A0A0F9LQM9"/>
<dbReference type="SUPFAM" id="SSF54637">
    <property type="entry name" value="Thioesterase/thiol ester dehydrase-isomerase"/>
    <property type="match status" value="1"/>
</dbReference>
<evidence type="ECO:0000256" key="1">
    <source>
        <dbReference type="ARBA" id="ARBA00004496"/>
    </source>
</evidence>
<dbReference type="InterPro" id="IPR029069">
    <property type="entry name" value="HotDog_dom_sf"/>
</dbReference>
<comment type="function">
    <text evidence="8">Involved in unsaturated fatty acids biosynthesis. Catalyzes the dehydration of short chain beta-hydroxyacyl-ACPs and long chain saturated and unsaturated beta-hydroxyacyl-ACPs.</text>
</comment>
<evidence type="ECO:0000256" key="4">
    <source>
        <dbReference type="ARBA" id="ARBA00022516"/>
    </source>
</evidence>
<evidence type="ECO:0000256" key="3">
    <source>
        <dbReference type="ARBA" id="ARBA00022490"/>
    </source>
</evidence>
<evidence type="ECO:0000256" key="7">
    <source>
        <dbReference type="ARBA" id="ARBA00023239"/>
    </source>
</evidence>
<dbReference type="HAMAP" id="MF_00406">
    <property type="entry name" value="FabZ"/>
    <property type="match status" value="1"/>
</dbReference>
<dbReference type="Gene3D" id="3.10.129.10">
    <property type="entry name" value="Hotdog Thioesterase"/>
    <property type="match status" value="1"/>
</dbReference>
<comment type="subcellular location">
    <subcellularLocation>
        <location evidence="1">Cytoplasm</location>
    </subcellularLocation>
</comment>
<dbReference type="GO" id="GO:0006633">
    <property type="term" value="P:fatty acid biosynthetic process"/>
    <property type="evidence" value="ECO:0007669"/>
    <property type="project" value="InterPro"/>
</dbReference>
<reference evidence="9" key="1">
    <citation type="journal article" date="2015" name="Nature">
        <title>Complex archaea that bridge the gap between prokaryotes and eukaryotes.</title>
        <authorList>
            <person name="Spang A."/>
            <person name="Saw J.H."/>
            <person name="Jorgensen S.L."/>
            <person name="Zaremba-Niedzwiedzka K."/>
            <person name="Martijn J."/>
            <person name="Lind A.E."/>
            <person name="van Eijk R."/>
            <person name="Schleper C."/>
            <person name="Guy L."/>
            <person name="Ettema T.J."/>
        </authorList>
    </citation>
    <scope>NUCLEOTIDE SEQUENCE</scope>
</reference>
<keyword evidence="6" id="KW-0443">Lipid metabolism</keyword>
<dbReference type="InterPro" id="IPR010084">
    <property type="entry name" value="FabZ"/>
</dbReference>
<dbReference type="GO" id="GO:0019171">
    <property type="term" value="F:(3R)-hydroxyacyl-[acyl-carrier-protein] dehydratase activity"/>
    <property type="evidence" value="ECO:0007669"/>
    <property type="project" value="UniProtKB-EC"/>
</dbReference>
<accession>A0A0F9LQM9</accession>
<proteinExistence type="inferred from homology"/>
<keyword evidence="5" id="KW-0441">Lipid A biosynthesis</keyword>
<dbReference type="PANTHER" id="PTHR30272">
    <property type="entry name" value="3-HYDROXYACYL-[ACYL-CARRIER-PROTEIN] DEHYDRATASE"/>
    <property type="match status" value="1"/>
</dbReference>
<dbReference type="GO" id="GO:0005737">
    <property type="term" value="C:cytoplasm"/>
    <property type="evidence" value="ECO:0007669"/>
    <property type="project" value="UniProtKB-SubCell"/>
</dbReference>
<evidence type="ECO:0000256" key="2">
    <source>
        <dbReference type="ARBA" id="ARBA00013167"/>
    </source>
</evidence>
<protein>
    <recommendedName>
        <fullName evidence="2">3-hydroxyacyl-[acyl-carrier-protein] dehydratase</fullName>
        <ecNumber evidence="2">4.2.1.59</ecNumber>
    </recommendedName>
</protein>
<evidence type="ECO:0000256" key="6">
    <source>
        <dbReference type="ARBA" id="ARBA00023098"/>
    </source>
</evidence>
<dbReference type="EMBL" id="LAZR01005976">
    <property type="protein sequence ID" value="KKM95668.1"/>
    <property type="molecule type" value="Genomic_DNA"/>
</dbReference>
<keyword evidence="7" id="KW-0456">Lyase</keyword>
<name>A0A0F9LQM9_9ZZZZ</name>
<keyword evidence="3" id="KW-0963">Cytoplasm</keyword>
<keyword evidence="4" id="KW-0444">Lipid biosynthesis</keyword>
<dbReference type="NCBIfam" id="TIGR01750">
    <property type="entry name" value="fabZ"/>
    <property type="match status" value="1"/>
</dbReference>
<dbReference type="EC" id="4.2.1.59" evidence="2"/>
<sequence>MPLRPQKNKDLLTIGKILKSLPHRYPFLLVDRVLKLEKGKRITAIKNVSYNEHFFQGHFPHLKVMPGVLVVESLAQAGGILLYHSVPNPETVLVFLTTINNAKFRKPIVPGDQLKLEVEILKLKSKYSYISGKVFVDGELVAEAEIMASFTNREELNESE</sequence>